<dbReference type="EMBL" id="KN822008">
    <property type="protein sequence ID" value="KIM68935.1"/>
    <property type="molecule type" value="Genomic_DNA"/>
</dbReference>
<dbReference type="HOGENOM" id="CLU_2086215_0_0_1"/>
<gene>
    <name evidence="2" type="ORF">SCLCIDRAFT_904500</name>
</gene>
<organism evidence="2 3">
    <name type="scientific">Scleroderma citrinum Foug A</name>
    <dbReference type="NCBI Taxonomy" id="1036808"/>
    <lineage>
        <taxon>Eukaryota</taxon>
        <taxon>Fungi</taxon>
        <taxon>Dikarya</taxon>
        <taxon>Basidiomycota</taxon>
        <taxon>Agaricomycotina</taxon>
        <taxon>Agaricomycetes</taxon>
        <taxon>Agaricomycetidae</taxon>
        <taxon>Boletales</taxon>
        <taxon>Sclerodermatineae</taxon>
        <taxon>Sclerodermataceae</taxon>
        <taxon>Scleroderma</taxon>
    </lineage>
</organism>
<evidence type="ECO:0000313" key="2">
    <source>
        <dbReference type="EMBL" id="KIM68935.1"/>
    </source>
</evidence>
<dbReference type="Proteomes" id="UP000053989">
    <property type="component" value="Unassembled WGS sequence"/>
</dbReference>
<dbReference type="AlphaFoldDB" id="A0A0C3E844"/>
<reference evidence="2 3" key="1">
    <citation type="submission" date="2014-04" db="EMBL/GenBank/DDBJ databases">
        <authorList>
            <consortium name="DOE Joint Genome Institute"/>
            <person name="Kuo A."/>
            <person name="Kohler A."/>
            <person name="Nagy L.G."/>
            <person name="Floudas D."/>
            <person name="Copeland A."/>
            <person name="Barry K.W."/>
            <person name="Cichocki N."/>
            <person name="Veneault-Fourrey C."/>
            <person name="LaButti K."/>
            <person name="Lindquist E.A."/>
            <person name="Lipzen A."/>
            <person name="Lundell T."/>
            <person name="Morin E."/>
            <person name="Murat C."/>
            <person name="Sun H."/>
            <person name="Tunlid A."/>
            <person name="Henrissat B."/>
            <person name="Grigoriev I.V."/>
            <person name="Hibbett D.S."/>
            <person name="Martin F."/>
            <person name="Nordberg H.P."/>
            <person name="Cantor M.N."/>
            <person name="Hua S.X."/>
        </authorList>
    </citation>
    <scope>NUCLEOTIDE SEQUENCE [LARGE SCALE GENOMIC DNA]</scope>
    <source>
        <strain evidence="2 3">Foug A</strain>
    </source>
</reference>
<keyword evidence="3" id="KW-1185">Reference proteome</keyword>
<proteinExistence type="predicted"/>
<dbReference type="InParanoid" id="A0A0C3E844"/>
<accession>A0A0C3E844</accession>
<name>A0A0C3E844_9AGAM</name>
<protein>
    <submittedName>
        <fullName evidence="2">Uncharacterized protein</fullName>
    </submittedName>
</protein>
<evidence type="ECO:0000313" key="3">
    <source>
        <dbReference type="Proteomes" id="UP000053989"/>
    </source>
</evidence>
<reference evidence="3" key="2">
    <citation type="submission" date="2015-01" db="EMBL/GenBank/DDBJ databases">
        <title>Evolutionary Origins and Diversification of the Mycorrhizal Mutualists.</title>
        <authorList>
            <consortium name="DOE Joint Genome Institute"/>
            <consortium name="Mycorrhizal Genomics Consortium"/>
            <person name="Kohler A."/>
            <person name="Kuo A."/>
            <person name="Nagy L.G."/>
            <person name="Floudas D."/>
            <person name="Copeland A."/>
            <person name="Barry K.W."/>
            <person name="Cichocki N."/>
            <person name="Veneault-Fourrey C."/>
            <person name="LaButti K."/>
            <person name="Lindquist E.A."/>
            <person name="Lipzen A."/>
            <person name="Lundell T."/>
            <person name="Morin E."/>
            <person name="Murat C."/>
            <person name="Riley R."/>
            <person name="Ohm R."/>
            <person name="Sun H."/>
            <person name="Tunlid A."/>
            <person name="Henrissat B."/>
            <person name="Grigoriev I.V."/>
            <person name="Hibbett D.S."/>
            <person name="Martin F."/>
        </authorList>
    </citation>
    <scope>NUCLEOTIDE SEQUENCE [LARGE SCALE GENOMIC DNA]</scope>
    <source>
        <strain evidence="3">Foug A</strain>
    </source>
</reference>
<feature type="region of interest" description="Disordered" evidence="1">
    <location>
        <begin position="33"/>
        <end position="98"/>
    </location>
</feature>
<evidence type="ECO:0000256" key="1">
    <source>
        <dbReference type="SAM" id="MobiDB-lite"/>
    </source>
</evidence>
<sequence>MKCRSIMHCPFPVFYFSSAQSPLLGWLGRRSGTRDQKTLGLSRLRGSKEGETMGRSGREGQPITNHFLRHIPQPSRPSLNGHGDPTQPRRSACGTLSNSPVCARPTVCFISPYNFSN</sequence>
<feature type="compositionally biased region" description="Basic and acidic residues" evidence="1">
    <location>
        <begin position="46"/>
        <end position="58"/>
    </location>
</feature>